<dbReference type="SUPFAM" id="SSF46689">
    <property type="entry name" value="Homeodomain-like"/>
    <property type="match status" value="2"/>
</dbReference>
<keyword evidence="3" id="KW-0804">Transcription</keyword>
<feature type="domain" description="HTH araC/xylS-type" evidence="4">
    <location>
        <begin position="167"/>
        <end position="264"/>
    </location>
</feature>
<organism evidence="5 6">
    <name type="scientific">Rugamonas rubra</name>
    <dbReference type="NCBI Taxonomy" id="758825"/>
    <lineage>
        <taxon>Bacteria</taxon>
        <taxon>Pseudomonadati</taxon>
        <taxon>Pseudomonadota</taxon>
        <taxon>Betaproteobacteria</taxon>
        <taxon>Burkholderiales</taxon>
        <taxon>Oxalobacteraceae</taxon>
        <taxon>Telluria group</taxon>
        <taxon>Rugamonas</taxon>
    </lineage>
</organism>
<protein>
    <submittedName>
        <fullName evidence="5">Transcriptional regulator, AraC family</fullName>
    </submittedName>
</protein>
<evidence type="ECO:0000256" key="3">
    <source>
        <dbReference type="ARBA" id="ARBA00023163"/>
    </source>
</evidence>
<dbReference type="InterPro" id="IPR018060">
    <property type="entry name" value="HTH_AraC"/>
</dbReference>
<evidence type="ECO:0000313" key="6">
    <source>
        <dbReference type="Proteomes" id="UP000199470"/>
    </source>
</evidence>
<dbReference type="Gene3D" id="1.10.10.60">
    <property type="entry name" value="Homeodomain-like"/>
    <property type="match status" value="2"/>
</dbReference>
<dbReference type="InterPro" id="IPR003313">
    <property type="entry name" value="AraC-bd"/>
</dbReference>
<dbReference type="PROSITE" id="PS01124">
    <property type="entry name" value="HTH_ARAC_FAMILY_2"/>
    <property type="match status" value="1"/>
</dbReference>
<dbReference type="PANTHER" id="PTHR46796">
    <property type="entry name" value="HTH-TYPE TRANSCRIPTIONAL ACTIVATOR RHAS-RELATED"/>
    <property type="match status" value="1"/>
</dbReference>
<dbReference type="AlphaFoldDB" id="A0A1I4JU30"/>
<dbReference type="Pfam" id="PF12833">
    <property type="entry name" value="HTH_18"/>
    <property type="match status" value="1"/>
</dbReference>
<dbReference type="OrthoDB" id="9809338at2"/>
<evidence type="ECO:0000313" key="5">
    <source>
        <dbReference type="EMBL" id="SFL70085.1"/>
    </source>
</evidence>
<dbReference type="InterPro" id="IPR009057">
    <property type="entry name" value="Homeodomain-like_sf"/>
</dbReference>
<dbReference type="Pfam" id="PF02311">
    <property type="entry name" value="AraC_binding"/>
    <property type="match status" value="1"/>
</dbReference>
<dbReference type="InterPro" id="IPR050204">
    <property type="entry name" value="AraC_XylS_family_regulators"/>
</dbReference>
<reference evidence="5 6" key="1">
    <citation type="submission" date="2016-10" db="EMBL/GenBank/DDBJ databases">
        <authorList>
            <person name="de Groot N.N."/>
        </authorList>
    </citation>
    <scope>NUCLEOTIDE SEQUENCE [LARGE SCALE GENOMIC DNA]</scope>
    <source>
        <strain evidence="5 6">ATCC 43154</strain>
    </source>
</reference>
<sequence>MDGKRVSLLRSQTPGIEAVAADTTLTFGRHTHEQFGVGLILRGAQKSASGRGVVEAGAGDIVTVNPAEVHDGAPIGDAGRAWRMLYLAPAIVAELAADIGLPPSCEFTAPTFSERRMVPLFGRLFRAVTAPDAGRDGLATEQALLLMLGAVLQPRRGGLPAVPAGIASARAMIDDDPLAAPTLAQLAREAGLSRFQFLRGFARATGLTPHAYLVQRRLHRARQLIGSGVRLADAAAASGFADQSHMTRLFVRSFGMAPGSYAKALA</sequence>
<proteinExistence type="predicted"/>
<dbReference type="GO" id="GO:0043565">
    <property type="term" value="F:sequence-specific DNA binding"/>
    <property type="evidence" value="ECO:0007669"/>
    <property type="project" value="InterPro"/>
</dbReference>
<dbReference type="InterPro" id="IPR037923">
    <property type="entry name" value="HTH-like"/>
</dbReference>
<dbReference type="SMART" id="SM00342">
    <property type="entry name" value="HTH_ARAC"/>
    <property type="match status" value="1"/>
</dbReference>
<dbReference type="STRING" id="758825.SAMN02982985_01229"/>
<dbReference type="RefSeq" id="WP_093385062.1">
    <property type="nucleotide sequence ID" value="NZ_FOTW01000006.1"/>
</dbReference>
<dbReference type="PANTHER" id="PTHR46796:SF2">
    <property type="entry name" value="TRANSCRIPTIONAL REGULATORY PROTEIN"/>
    <property type="match status" value="1"/>
</dbReference>
<keyword evidence="2" id="KW-0238">DNA-binding</keyword>
<dbReference type="SUPFAM" id="SSF51215">
    <property type="entry name" value="Regulatory protein AraC"/>
    <property type="match status" value="1"/>
</dbReference>
<dbReference type="GO" id="GO:0003700">
    <property type="term" value="F:DNA-binding transcription factor activity"/>
    <property type="evidence" value="ECO:0007669"/>
    <property type="project" value="InterPro"/>
</dbReference>
<accession>A0A1I4JU30</accession>
<name>A0A1I4JU30_9BURK</name>
<keyword evidence="1" id="KW-0805">Transcription regulation</keyword>
<evidence type="ECO:0000259" key="4">
    <source>
        <dbReference type="PROSITE" id="PS01124"/>
    </source>
</evidence>
<keyword evidence="6" id="KW-1185">Reference proteome</keyword>
<gene>
    <name evidence="5" type="ORF">SAMN02982985_01229</name>
</gene>
<evidence type="ECO:0000256" key="1">
    <source>
        <dbReference type="ARBA" id="ARBA00023015"/>
    </source>
</evidence>
<dbReference type="EMBL" id="FOTW01000006">
    <property type="protein sequence ID" value="SFL70085.1"/>
    <property type="molecule type" value="Genomic_DNA"/>
</dbReference>
<dbReference type="Proteomes" id="UP000199470">
    <property type="component" value="Unassembled WGS sequence"/>
</dbReference>
<evidence type="ECO:0000256" key="2">
    <source>
        <dbReference type="ARBA" id="ARBA00023125"/>
    </source>
</evidence>